<name>A0A482XLL7_LAOST</name>
<keyword evidence="6 9" id="KW-0472">Membrane</keyword>
<evidence type="ECO:0000256" key="9">
    <source>
        <dbReference type="SAM" id="Phobius"/>
    </source>
</evidence>
<dbReference type="PANTHER" id="PTHR42643">
    <property type="entry name" value="IONOTROPIC RECEPTOR 20A-RELATED"/>
    <property type="match status" value="1"/>
</dbReference>
<evidence type="ECO:0000259" key="10">
    <source>
        <dbReference type="Pfam" id="PF00060"/>
    </source>
</evidence>
<dbReference type="GO" id="GO:0050906">
    <property type="term" value="P:detection of stimulus involved in sensory perception"/>
    <property type="evidence" value="ECO:0007669"/>
    <property type="project" value="UniProtKB-ARBA"/>
</dbReference>
<evidence type="ECO:0000256" key="8">
    <source>
        <dbReference type="ARBA" id="ARBA00023180"/>
    </source>
</evidence>
<feature type="transmembrane region" description="Helical" evidence="9">
    <location>
        <begin position="71"/>
        <end position="90"/>
    </location>
</feature>
<dbReference type="Gene3D" id="1.10.287.70">
    <property type="match status" value="1"/>
</dbReference>
<evidence type="ECO:0000256" key="2">
    <source>
        <dbReference type="ARBA" id="ARBA00008685"/>
    </source>
</evidence>
<dbReference type="Pfam" id="PF00060">
    <property type="entry name" value="Lig_chan"/>
    <property type="match status" value="1"/>
</dbReference>
<comment type="caution">
    <text evidence="11">The sequence shown here is derived from an EMBL/GenBank/DDBJ whole genome shotgun (WGS) entry which is preliminary data.</text>
</comment>
<dbReference type="InterPro" id="IPR001320">
    <property type="entry name" value="Iontro_rcpt_C"/>
</dbReference>
<dbReference type="InterPro" id="IPR052192">
    <property type="entry name" value="Insect_Ionotropic_Sensory_Rcpt"/>
</dbReference>
<feature type="domain" description="Ionotropic glutamate receptor C-terminal" evidence="10">
    <location>
        <begin position="19"/>
        <end position="155"/>
    </location>
</feature>
<feature type="transmembrane region" description="Helical" evidence="9">
    <location>
        <begin position="102"/>
        <end position="123"/>
    </location>
</feature>
<dbReference type="GO" id="GO:0015276">
    <property type="term" value="F:ligand-gated monoatomic ion channel activity"/>
    <property type="evidence" value="ECO:0007669"/>
    <property type="project" value="InterPro"/>
</dbReference>
<protein>
    <recommendedName>
        <fullName evidence="10">Ionotropic glutamate receptor C-terminal domain-containing protein</fullName>
    </recommendedName>
</protein>
<keyword evidence="12" id="KW-1185">Reference proteome</keyword>
<evidence type="ECO:0000256" key="7">
    <source>
        <dbReference type="ARBA" id="ARBA00023170"/>
    </source>
</evidence>
<evidence type="ECO:0000256" key="3">
    <source>
        <dbReference type="ARBA" id="ARBA00022475"/>
    </source>
</evidence>
<dbReference type="PANTHER" id="PTHR42643:SF30">
    <property type="entry name" value="IONOTROPIC RECEPTOR 40A-RELATED"/>
    <property type="match status" value="1"/>
</dbReference>
<keyword evidence="5 9" id="KW-1133">Transmembrane helix</keyword>
<comment type="similarity">
    <text evidence="2">Belongs to the glutamate-gated ion channel (TC 1.A.10.1) family.</text>
</comment>
<dbReference type="EMBL" id="QKKF02006307">
    <property type="protein sequence ID" value="RZF46440.1"/>
    <property type="molecule type" value="Genomic_DNA"/>
</dbReference>
<dbReference type="OrthoDB" id="6622747at2759"/>
<evidence type="ECO:0000313" key="11">
    <source>
        <dbReference type="EMBL" id="RZF46440.1"/>
    </source>
</evidence>
<comment type="subcellular location">
    <subcellularLocation>
        <location evidence="1">Cell membrane</location>
        <topology evidence="1">Multi-pass membrane protein</topology>
    </subcellularLocation>
</comment>
<keyword evidence="8" id="KW-0325">Glycoprotein</keyword>
<keyword evidence="3" id="KW-1003">Cell membrane</keyword>
<feature type="transmembrane region" description="Helical" evidence="9">
    <location>
        <begin position="293"/>
        <end position="312"/>
    </location>
</feature>
<evidence type="ECO:0000256" key="6">
    <source>
        <dbReference type="ARBA" id="ARBA00023136"/>
    </source>
</evidence>
<proteinExistence type="inferred from homology"/>
<dbReference type="SUPFAM" id="SSF81324">
    <property type="entry name" value="Voltage-gated potassium channels"/>
    <property type="match status" value="1"/>
</dbReference>
<dbReference type="AlphaFoldDB" id="A0A482XLL7"/>
<feature type="transmembrane region" description="Helical" evidence="9">
    <location>
        <begin position="21"/>
        <end position="39"/>
    </location>
</feature>
<dbReference type="InParanoid" id="A0A482XLL7"/>
<evidence type="ECO:0000256" key="1">
    <source>
        <dbReference type="ARBA" id="ARBA00004651"/>
    </source>
</evidence>
<dbReference type="Proteomes" id="UP000291343">
    <property type="component" value="Unassembled WGS sequence"/>
</dbReference>
<organism evidence="11 12">
    <name type="scientific">Laodelphax striatellus</name>
    <name type="common">Small brown planthopper</name>
    <name type="synonym">Delphax striatella</name>
    <dbReference type="NCBI Taxonomy" id="195883"/>
    <lineage>
        <taxon>Eukaryota</taxon>
        <taxon>Metazoa</taxon>
        <taxon>Ecdysozoa</taxon>
        <taxon>Arthropoda</taxon>
        <taxon>Hexapoda</taxon>
        <taxon>Insecta</taxon>
        <taxon>Pterygota</taxon>
        <taxon>Neoptera</taxon>
        <taxon>Paraneoptera</taxon>
        <taxon>Hemiptera</taxon>
        <taxon>Auchenorrhyncha</taxon>
        <taxon>Fulgoroidea</taxon>
        <taxon>Delphacidae</taxon>
        <taxon>Criomorphinae</taxon>
        <taxon>Laodelphax</taxon>
    </lineage>
</organism>
<evidence type="ECO:0000313" key="12">
    <source>
        <dbReference type="Proteomes" id="UP000291343"/>
    </source>
</evidence>
<accession>A0A482XLL7</accession>
<keyword evidence="4 9" id="KW-0812">Transmembrane</keyword>
<evidence type="ECO:0000256" key="5">
    <source>
        <dbReference type="ARBA" id="ARBA00022989"/>
    </source>
</evidence>
<evidence type="ECO:0000256" key="4">
    <source>
        <dbReference type="ARBA" id="ARBA00022692"/>
    </source>
</evidence>
<sequence length="325" mass="36756">MRLKEGQGSSSSYILAWSRDLWLAFVGTVIVITIFMWGISSFRRFCEIDKCDKSNGHGLKLPLKNERTNQLSFSSCLLFVLGSVTQRGFGLRESPTATSLHVVAVLSLLFGLLMQTSYSAALVSRLAVLKNEQGVEKLADISARKSHSLCIRVENFAYSALFLGKDGDLSPEWKRIVNAPPCVPMPITDQDIRETICSKDAITLESTTVMARIMREPIPCFMTKLKGRYAVFYVPLLMKKGFPYKHLINNHLLRLHTSGVIQRLVRVWVHRILDLPVPLNELGVTMNHVNKILWLYALAIIISVMLLSLEIIHYKIHQEEDEEEG</sequence>
<gene>
    <name evidence="11" type="ORF">LSTR_LSTR012515</name>
</gene>
<reference evidence="11 12" key="1">
    <citation type="journal article" date="2017" name="Gigascience">
        <title>Genome sequence of the small brown planthopper, Laodelphax striatellus.</title>
        <authorList>
            <person name="Zhu J."/>
            <person name="Jiang F."/>
            <person name="Wang X."/>
            <person name="Yang P."/>
            <person name="Bao Y."/>
            <person name="Zhao W."/>
            <person name="Wang W."/>
            <person name="Lu H."/>
            <person name="Wang Q."/>
            <person name="Cui N."/>
            <person name="Li J."/>
            <person name="Chen X."/>
            <person name="Luo L."/>
            <person name="Yu J."/>
            <person name="Kang L."/>
            <person name="Cui F."/>
        </authorList>
    </citation>
    <scope>NUCLEOTIDE SEQUENCE [LARGE SCALE GENOMIC DNA]</scope>
    <source>
        <strain evidence="11">Lst14</strain>
    </source>
</reference>
<dbReference type="GO" id="GO:0005886">
    <property type="term" value="C:plasma membrane"/>
    <property type="evidence" value="ECO:0007669"/>
    <property type="project" value="UniProtKB-SubCell"/>
</dbReference>
<keyword evidence="7" id="KW-0675">Receptor</keyword>